<reference evidence="1" key="2">
    <citation type="submission" date="2020-09" db="EMBL/GenBank/DDBJ databases">
        <authorList>
            <person name="Sun Q."/>
            <person name="Zhou Y."/>
        </authorList>
    </citation>
    <scope>NUCLEOTIDE SEQUENCE</scope>
    <source>
        <strain evidence="1">CGMCC 1.15519</strain>
    </source>
</reference>
<gene>
    <name evidence="1" type="ORF">GCM10011529_01070</name>
</gene>
<comment type="caution">
    <text evidence="1">The sequence shown here is derived from an EMBL/GenBank/DDBJ whole genome shotgun (WGS) entry which is preliminary data.</text>
</comment>
<sequence>MSSLALARGLGAAAVVAAEGAVIAARERLATRAAAALPDAAIDVGSDAVRVTGPGLVARAFGSRRRAADPRLLGLVRGDGA</sequence>
<proteinExistence type="predicted"/>
<reference evidence="1" key="1">
    <citation type="journal article" date="2014" name="Int. J. Syst. Evol. Microbiol.">
        <title>Complete genome sequence of Corynebacterium casei LMG S-19264T (=DSM 44701T), isolated from a smear-ripened cheese.</title>
        <authorList>
            <consortium name="US DOE Joint Genome Institute (JGI-PGF)"/>
            <person name="Walter F."/>
            <person name="Albersmeier A."/>
            <person name="Kalinowski J."/>
            <person name="Ruckert C."/>
        </authorList>
    </citation>
    <scope>NUCLEOTIDE SEQUENCE</scope>
    <source>
        <strain evidence="1">CGMCC 1.15519</strain>
    </source>
</reference>
<evidence type="ECO:0000313" key="2">
    <source>
        <dbReference type="Proteomes" id="UP000635071"/>
    </source>
</evidence>
<dbReference type="AlphaFoldDB" id="A0A916ZHL9"/>
<dbReference type="EMBL" id="BMJM01000001">
    <property type="protein sequence ID" value="GGD98770.1"/>
    <property type="molecule type" value="Genomic_DNA"/>
</dbReference>
<name>A0A916ZHL9_9SPHN</name>
<accession>A0A916ZHL9</accession>
<organism evidence="1 2">
    <name type="scientific">Sandarakinorhabdus glacialis</name>
    <dbReference type="NCBI Taxonomy" id="1614636"/>
    <lineage>
        <taxon>Bacteria</taxon>
        <taxon>Pseudomonadati</taxon>
        <taxon>Pseudomonadota</taxon>
        <taxon>Alphaproteobacteria</taxon>
        <taxon>Sphingomonadales</taxon>
        <taxon>Sphingosinicellaceae</taxon>
        <taxon>Sandarakinorhabdus</taxon>
    </lineage>
</organism>
<dbReference type="RefSeq" id="WP_188760970.1">
    <property type="nucleotide sequence ID" value="NZ_BMJM01000001.1"/>
</dbReference>
<evidence type="ECO:0000313" key="1">
    <source>
        <dbReference type="EMBL" id="GGD98770.1"/>
    </source>
</evidence>
<protein>
    <submittedName>
        <fullName evidence="1">Uncharacterized protein</fullName>
    </submittedName>
</protein>
<dbReference type="Proteomes" id="UP000635071">
    <property type="component" value="Unassembled WGS sequence"/>
</dbReference>
<keyword evidence="2" id="KW-1185">Reference proteome</keyword>